<dbReference type="STRING" id="1434123.MSVAZ_1408"/>
<evidence type="ECO:0000313" key="2">
    <source>
        <dbReference type="Proteomes" id="UP000033096"/>
    </source>
</evidence>
<dbReference type="InterPro" id="IPR012031">
    <property type="entry name" value="MTH0776-like"/>
</dbReference>
<dbReference type="PATRIC" id="fig|1434123.4.peg.1674"/>
<proteinExistence type="predicted"/>
<gene>
    <name evidence="1" type="ORF">MSVAZ_1408</name>
</gene>
<dbReference type="EMBL" id="CP009520">
    <property type="protein sequence ID" value="AKB43677.1"/>
    <property type="molecule type" value="Genomic_DNA"/>
</dbReference>
<dbReference type="Pfam" id="PF08979">
    <property type="entry name" value="DUF1894"/>
    <property type="match status" value="1"/>
</dbReference>
<dbReference type="PIRSF" id="PIRSF006577">
    <property type="entry name" value="UCP006577"/>
    <property type="match status" value="1"/>
</dbReference>
<dbReference type="GeneID" id="24809829"/>
<evidence type="ECO:0008006" key="3">
    <source>
        <dbReference type="Google" id="ProtNLM"/>
    </source>
</evidence>
<dbReference type="AlphaFoldDB" id="A0A0E3Q305"/>
<evidence type="ECO:0000313" key="1">
    <source>
        <dbReference type="EMBL" id="AKB43677.1"/>
    </source>
</evidence>
<accession>A0A0E3Q305</accession>
<protein>
    <recommendedName>
        <fullName evidence="3">DUF1894 domain-containing protein</fullName>
    </recommendedName>
</protein>
<reference evidence="1 2" key="1">
    <citation type="submission" date="2014-07" db="EMBL/GenBank/DDBJ databases">
        <title>Methanogenic archaea and the global carbon cycle.</title>
        <authorList>
            <person name="Henriksen J.R."/>
            <person name="Luke J."/>
            <person name="Reinhart S."/>
            <person name="Benedict M.N."/>
            <person name="Youngblut N.D."/>
            <person name="Metcalf M.E."/>
            <person name="Whitaker R.J."/>
            <person name="Metcalf W.W."/>
        </authorList>
    </citation>
    <scope>NUCLEOTIDE SEQUENCE [LARGE SCALE GENOMIC DNA]</scope>
    <source>
        <strain evidence="1 2">Z-761</strain>
    </source>
</reference>
<dbReference type="RefSeq" id="WP_048119843.1">
    <property type="nucleotide sequence ID" value="NZ_CP009520.1"/>
</dbReference>
<dbReference type="Proteomes" id="UP000033096">
    <property type="component" value="Chromosome"/>
</dbReference>
<dbReference type="KEGG" id="mvc:MSVAZ_1408"/>
<keyword evidence="2" id="KW-1185">Reference proteome</keyword>
<dbReference type="HOGENOM" id="CLU_159086_1_0_2"/>
<sequence>MSCIEQMKYTIHLQKTSFKEAREYIEKNSDEVYYVSPGYKIFKDYYIIGIPPIAVGAKGNALVFPYTKPCHGSFVLSIDNEDSIKEINRLREAGKGKATASVKKGNSPEISKVSLTSYEDMWKKQDLEN</sequence>
<name>A0A0E3Q305_9EURY</name>
<organism evidence="1 2">
    <name type="scientific">Methanosarcina vacuolata Z-761</name>
    <dbReference type="NCBI Taxonomy" id="1434123"/>
    <lineage>
        <taxon>Archaea</taxon>
        <taxon>Methanobacteriati</taxon>
        <taxon>Methanobacteriota</taxon>
        <taxon>Stenosarchaea group</taxon>
        <taxon>Methanomicrobia</taxon>
        <taxon>Methanosarcinales</taxon>
        <taxon>Methanosarcinaceae</taxon>
        <taxon>Methanosarcina</taxon>
    </lineage>
</organism>